<keyword evidence="4" id="KW-1185">Reference proteome</keyword>
<dbReference type="PRINTS" id="PR00019">
    <property type="entry name" value="LEURICHRPT"/>
</dbReference>
<reference evidence="5" key="1">
    <citation type="submission" date="2022-11" db="UniProtKB">
        <authorList>
            <consortium name="WormBaseParasite"/>
        </authorList>
    </citation>
    <scope>IDENTIFICATION</scope>
</reference>
<dbReference type="GO" id="GO:0005737">
    <property type="term" value="C:cytoplasm"/>
    <property type="evidence" value="ECO:0007669"/>
    <property type="project" value="TreeGrafter"/>
</dbReference>
<dbReference type="InterPro" id="IPR001611">
    <property type="entry name" value="Leu-rich_rpt"/>
</dbReference>
<dbReference type="Proteomes" id="UP000887577">
    <property type="component" value="Unplaced"/>
</dbReference>
<evidence type="ECO:0000256" key="2">
    <source>
        <dbReference type="ARBA" id="ARBA00022737"/>
    </source>
</evidence>
<dbReference type="AlphaFoldDB" id="A0A914YKU8"/>
<evidence type="ECO:0000313" key="5">
    <source>
        <dbReference type="WBParaSite" id="PSU_v2.g17952.t1"/>
    </source>
</evidence>
<name>A0A914YKU8_9BILA</name>
<sequence length="148" mass="16176">MGNDSSKSKNGPSSKASNVLASLKPGPSSSLIQRHLDTAKKSRSLTLKGLNLKTIPKELEEVAPLLRSLDLSQNRIIQLPQFFGTFEILKQLHLNANVLTSIPNELGNLKKLEILVLSNNNLIELPVALVGCTNLTTLKNLSQMRLVK</sequence>
<evidence type="ECO:0000313" key="4">
    <source>
        <dbReference type="Proteomes" id="UP000887577"/>
    </source>
</evidence>
<dbReference type="InterPro" id="IPR032675">
    <property type="entry name" value="LRR_dom_sf"/>
</dbReference>
<dbReference type="Pfam" id="PF13855">
    <property type="entry name" value="LRR_8"/>
    <property type="match status" value="1"/>
</dbReference>
<dbReference type="SUPFAM" id="SSF52058">
    <property type="entry name" value="L domain-like"/>
    <property type="match status" value="1"/>
</dbReference>
<feature type="region of interest" description="Disordered" evidence="3">
    <location>
        <begin position="1"/>
        <end position="30"/>
    </location>
</feature>
<feature type="compositionally biased region" description="Polar residues" evidence="3">
    <location>
        <begin position="1"/>
        <end position="20"/>
    </location>
</feature>
<keyword evidence="1" id="KW-0433">Leucine-rich repeat</keyword>
<dbReference type="Gene3D" id="3.80.10.10">
    <property type="entry name" value="Ribonuclease Inhibitor"/>
    <property type="match status" value="1"/>
</dbReference>
<dbReference type="WBParaSite" id="PSU_v2.g17952.t1">
    <property type="protein sequence ID" value="PSU_v2.g17952.t1"/>
    <property type="gene ID" value="PSU_v2.g17952"/>
</dbReference>
<dbReference type="SMART" id="SM00369">
    <property type="entry name" value="LRR_TYP"/>
    <property type="match status" value="3"/>
</dbReference>
<evidence type="ECO:0000256" key="1">
    <source>
        <dbReference type="ARBA" id="ARBA00022614"/>
    </source>
</evidence>
<evidence type="ECO:0000256" key="3">
    <source>
        <dbReference type="SAM" id="MobiDB-lite"/>
    </source>
</evidence>
<dbReference type="InterPro" id="IPR003591">
    <property type="entry name" value="Leu-rich_rpt_typical-subtyp"/>
</dbReference>
<dbReference type="PANTHER" id="PTHR48051:SF1">
    <property type="entry name" value="RAS SUPPRESSOR PROTEIN 1"/>
    <property type="match status" value="1"/>
</dbReference>
<accession>A0A914YKU8</accession>
<proteinExistence type="predicted"/>
<keyword evidence="2" id="KW-0677">Repeat</keyword>
<protein>
    <submittedName>
        <fullName evidence="5">Uncharacterized protein</fullName>
    </submittedName>
</protein>
<dbReference type="InterPro" id="IPR050216">
    <property type="entry name" value="LRR_domain-containing"/>
</dbReference>
<dbReference type="PANTHER" id="PTHR48051">
    <property type="match status" value="1"/>
</dbReference>
<organism evidence="4 5">
    <name type="scientific">Panagrolaimus superbus</name>
    <dbReference type="NCBI Taxonomy" id="310955"/>
    <lineage>
        <taxon>Eukaryota</taxon>
        <taxon>Metazoa</taxon>
        <taxon>Ecdysozoa</taxon>
        <taxon>Nematoda</taxon>
        <taxon>Chromadorea</taxon>
        <taxon>Rhabditida</taxon>
        <taxon>Tylenchina</taxon>
        <taxon>Panagrolaimomorpha</taxon>
        <taxon>Panagrolaimoidea</taxon>
        <taxon>Panagrolaimidae</taxon>
        <taxon>Panagrolaimus</taxon>
    </lineage>
</organism>